<name>A0A1J1JB42_PLAAG</name>
<dbReference type="RefSeq" id="WP_254034845.1">
    <property type="nucleotide sequence ID" value="NZ_LR882950.1"/>
</dbReference>
<dbReference type="EMBL" id="LO018304">
    <property type="protein sequence ID" value="CUM58381.1"/>
    <property type="molecule type" value="Genomic_DNA"/>
</dbReference>
<evidence type="ECO:0000313" key="1">
    <source>
        <dbReference type="EMBL" id="CUM58381.1"/>
    </source>
</evidence>
<organism evidence="1">
    <name type="scientific">Planktothrix agardhii</name>
    <name type="common">Oscillatoria agardhii</name>
    <dbReference type="NCBI Taxonomy" id="1160"/>
    <lineage>
        <taxon>Bacteria</taxon>
        <taxon>Bacillati</taxon>
        <taxon>Cyanobacteriota</taxon>
        <taxon>Cyanophyceae</taxon>
        <taxon>Oscillatoriophycideae</taxon>
        <taxon>Oscillatoriales</taxon>
        <taxon>Microcoleaceae</taxon>
        <taxon>Planktothrix</taxon>
    </lineage>
</organism>
<dbReference type="AlphaFoldDB" id="A0A1J1JB42"/>
<reference evidence="1" key="1">
    <citation type="submission" date="2015-09" db="EMBL/GenBank/DDBJ databases">
        <authorList>
            <person name="Jackson K.R."/>
            <person name="Lunt B.L."/>
            <person name="Fisher J.N.B."/>
            <person name="Gardner A.V."/>
            <person name="Bailey M.E."/>
            <person name="Deus L.M."/>
            <person name="Earl A.S."/>
            <person name="Gibby P.D."/>
            <person name="Hartmann K.A."/>
            <person name="Liu J.E."/>
            <person name="Manci A.M."/>
            <person name="Nielsen D.A."/>
            <person name="Solomon M.B."/>
            <person name="Breakwell D.P."/>
            <person name="Burnett S.H."/>
            <person name="Grose J.H."/>
        </authorList>
    </citation>
    <scope>NUCLEOTIDE SEQUENCE</scope>
    <source>
        <strain evidence="1">7805</strain>
    </source>
</reference>
<accession>A0A1J1JB42</accession>
<proteinExistence type="predicted"/>
<sequence>MISEIERAKNLTELQDLKTALNKKLSLECQIIEEQSDVPINSLVVLLEPDSQKRSRLANLTFLPLEDTDLESIKLLQFYCQLPISLSSDFSDEVLRFLARVNLQIPLGTFTIDFEEEKVGFKYVYSLGKFKLIEPDEFLETFLLWMYTLDKISDLIEAVSTGQKDVQSACQELL</sequence>
<protein>
    <submittedName>
        <fullName evidence="1">Uncharacterized protein</fullName>
    </submittedName>
</protein>
<gene>
    <name evidence="1" type="ORF">PLAM_0414</name>
</gene>